<comment type="subcellular location">
    <subcellularLocation>
        <location evidence="1">Cell membrane</location>
        <topology evidence="1">Multi-pass membrane protein</topology>
    </subcellularLocation>
</comment>
<protein>
    <submittedName>
        <fullName evidence="10">MFS transporter</fullName>
    </submittedName>
</protein>
<dbReference type="PROSITE" id="PS50850">
    <property type="entry name" value="MFS"/>
    <property type="match status" value="1"/>
</dbReference>
<dbReference type="InterPro" id="IPR033138">
    <property type="entry name" value="Cu_oxidase_CS"/>
</dbReference>
<evidence type="ECO:0000256" key="5">
    <source>
        <dbReference type="ARBA" id="ARBA00022723"/>
    </source>
</evidence>
<gene>
    <name evidence="10" type="ORF">SFC79_04650</name>
</gene>
<reference evidence="10 11" key="1">
    <citation type="submission" date="2023-11" db="EMBL/GenBank/DDBJ databases">
        <title>Novel species in genus Nocardioides.</title>
        <authorList>
            <person name="Zhou H."/>
        </authorList>
    </citation>
    <scope>NUCLEOTIDE SEQUENCE [LARGE SCALE GENOMIC DNA]</scope>
    <source>
        <strain evidence="10 11">S-58</strain>
    </source>
</reference>
<dbReference type="PANTHER" id="PTHR23517">
    <property type="entry name" value="RESISTANCE PROTEIN MDTM, PUTATIVE-RELATED-RELATED"/>
    <property type="match status" value="1"/>
</dbReference>
<feature type="transmembrane region" description="Helical" evidence="8">
    <location>
        <begin position="384"/>
        <end position="404"/>
    </location>
</feature>
<feature type="transmembrane region" description="Helical" evidence="8">
    <location>
        <begin position="291"/>
        <end position="310"/>
    </location>
</feature>
<feature type="transmembrane region" description="Helical" evidence="8">
    <location>
        <begin position="171"/>
        <end position="192"/>
    </location>
</feature>
<evidence type="ECO:0000256" key="7">
    <source>
        <dbReference type="ARBA" id="ARBA00023136"/>
    </source>
</evidence>
<evidence type="ECO:0000256" key="2">
    <source>
        <dbReference type="ARBA" id="ARBA00022448"/>
    </source>
</evidence>
<keyword evidence="5" id="KW-0479">Metal-binding</keyword>
<evidence type="ECO:0000259" key="9">
    <source>
        <dbReference type="PROSITE" id="PS50850"/>
    </source>
</evidence>
<evidence type="ECO:0000256" key="8">
    <source>
        <dbReference type="SAM" id="Phobius"/>
    </source>
</evidence>
<dbReference type="PANTHER" id="PTHR23517:SF2">
    <property type="entry name" value="MULTIDRUG RESISTANCE PROTEIN MDTH"/>
    <property type="match status" value="1"/>
</dbReference>
<evidence type="ECO:0000256" key="3">
    <source>
        <dbReference type="ARBA" id="ARBA00022475"/>
    </source>
</evidence>
<evidence type="ECO:0000313" key="11">
    <source>
        <dbReference type="Proteomes" id="UP001291999"/>
    </source>
</evidence>
<dbReference type="Gene3D" id="1.20.1250.20">
    <property type="entry name" value="MFS general substrate transporter like domains"/>
    <property type="match status" value="1"/>
</dbReference>
<keyword evidence="11" id="KW-1185">Reference proteome</keyword>
<evidence type="ECO:0000256" key="1">
    <source>
        <dbReference type="ARBA" id="ARBA00004651"/>
    </source>
</evidence>
<dbReference type="InterPro" id="IPR011701">
    <property type="entry name" value="MFS"/>
</dbReference>
<feature type="transmembrane region" description="Helical" evidence="8">
    <location>
        <begin position="84"/>
        <end position="102"/>
    </location>
</feature>
<evidence type="ECO:0000313" key="10">
    <source>
        <dbReference type="EMBL" id="MDZ5661046.1"/>
    </source>
</evidence>
<sequence>MSSSATLRTFWSQLSTEGRWLLSTVAIQTLGRGLTLPFTVIYLHEVRGFSLDLAGTLMSFIAVVALLVTGPGGALTDRIGARRMILFATTAQMIGCTVLAFATTPWMAALAFVFLGLNFGVSWPAFNSLIAAVTTGETRQQYFGINFALVNLGIGLGGVVGGLYADVGEPRTFTVIFLADAASMLVPIALMLGPLRHVTGLHEAPDDADPAAGSYLAILRQPAVLWMTALTFTGVFVGYGQLEAGFPAFAREVGEVSTRVIGFSFAVNTAVIVLLQFLVLRRIAGHRRTRVMLVMAALWAASWVLLGVTAAVPGTVAAVGVLAFAAVFALGETMLQPTVPAITNDMAPDHLRGRYNAVNAGAFQGGAIAGPAFAGFLLHHGWSTAYVAVLVAGCGLIAVLALVVERLISPRVNGIEEPPLVSADPATGEPTPAG</sequence>
<dbReference type="Proteomes" id="UP001291999">
    <property type="component" value="Unassembled WGS sequence"/>
</dbReference>
<feature type="transmembrane region" description="Helical" evidence="8">
    <location>
        <begin position="316"/>
        <end position="335"/>
    </location>
</feature>
<dbReference type="Pfam" id="PF07690">
    <property type="entry name" value="MFS_1"/>
    <property type="match status" value="1"/>
</dbReference>
<keyword evidence="7 8" id="KW-0472">Membrane</keyword>
<evidence type="ECO:0000256" key="6">
    <source>
        <dbReference type="ARBA" id="ARBA00022989"/>
    </source>
</evidence>
<feature type="transmembrane region" description="Helical" evidence="8">
    <location>
        <begin position="20"/>
        <end position="43"/>
    </location>
</feature>
<dbReference type="InterPro" id="IPR050171">
    <property type="entry name" value="MFS_Transporters"/>
</dbReference>
<comment type="caution">
    <text evidence="10">The sequence shown here is derived from an EMBL/GenBank/DDBJ whole genome shotgun (WGS) entry which is preliminary data.</text>
</comment>
<dbReference type="EMBL" id="JAXQPW010000001">
    <property type="protein sequence ID" value="MDZ5661046.1"/>
    <property type="molecule type" value="Genomic_DNA"/>
</dbReference>
<dbReference type="SUPFAM" id="SSF103473">
    <property type="entry name" value="MFS general substrate transporter"/>
    <property type="match status" value="1"/>
</dbReference>
<feature type="domain" description="Major facilitator superfamily (MFS) profile" evidence="9">
    <location>
        <begin position="1"/>
        <end position="413"/>
    </location>
</feature>
<feature type="transmembrane region" description="Helical" evidence="8">
    <location>
        <begin position="108"/>
        <end position="130"/>
    </location>
</feature>
<feature type="transmembrane region" description="Helical" evidence="8">
    <location>
        <begin position="356"/>
        <end position="378"/>
    </location>
</feature>
<organism evidence="10 11">
    <name type="scientific">Nocardioides renjunii</name>
    <dbReference type="NCBI Taxonomy" id="3095075"/>
    <lineage>
        <taxon>Bacteria</taxon>
        <taxon>Bacillati</taxon>
        <taxon>Actinomycetota</taxon>
        <taxon>Actinomycetes</taxon>
        <taxon>Propionibacteriales</taxon>
        <taxon>Nocardioidaceae</taxon>
        <taxon>Nocardioides</taxon>
    </lineage>
</organism>
<dbReference type="InterPro" id="IPR020846">
    <property type="entry name" value="MFS_dom"/>
</dbReference>
<dbReference type="PRINTS" id="PR01035">
    <property type="entry name" value="TCRTETA"/>
</dbReference>
<keyword evidence="4 8" id="KW-0812">Transmembrane</keyword>
<dbReference type="InterPro" id="IPR036259">
    <property type="entry name" value="MFS_trans_sf"/>
</dbReference>
<evidence type="ECO:0000256" key="4">
    <source>
        <dbReference type="ARBA" id="ARBA00022692"/>
    </source>
</evidence>
<feature type="transmembrane region" description="Helical" evidence="8">
    <location>
        <begin position="223"/>
        <end position="240"/>
    </location>
</feature>
<name>A0ABU5K820_9ACTN</name>
<keyword evidence="2" id="KW-0813">Transport</keyword>
<accession>A0ABU5K820</accession>
<dbReference type="InterPro" id="IPR001958">
    <property type="entry name" value="Tet-R_TetA/multi-R_MdtG-like"/>
</dbReference>
<keyword evidence="6 8" id="KW-1133">Transmembrane helix</keyword>
<proteinExistence type="predicted"/>
<dbReference type="PROSITE" id="PS00079">
    <property type="entry name" value="MULTICOPPER_OXIDASE1"/>
    <property type="match status" value="1"/>
</dbReference>
<feature type="transmembrane region" description="Helical" evidence="8">
    <location>
        <begin position="49"/>
        <end position="72"/>
    </location>
</feature>
<keyword evidence="3" id="KW-1003">Cell membrane</keyword>
<feature type="transmembrane region" description="Helical" evidence="8">
    <location>
        <begin position="142"/>
        <end position="165"/>
    </location>
</feature>
<dbReference type="RefSeq" id="WP_322423419.1">
    <property type="nucleotide sequence ID" value="NZ_JAXQPW010000001.1"/>
</dbReference>
<feature type="transmembrane region" description="Helical" evidence="8">
    <location>
        <begin position="260"/>
        <end position="279"/>
    </location>
</feature>